<protein>
    <submittedName>
        <fullName evidence="1">Uncharacterized protein</fullName>
    </submittedName>
</protein>
<name>A0ACC2RSR9_9FUNG</name>
<reference evidence="1" key="1">
    <citation type="submission" date="2022-04" db="EMBL/GenBank/DDBJ databases">
        <title>Genome of the entomopathogenic fungus Entomophthora muscae.</title>
        <authorList>
            <person name="Elya C."/>
            <person name="Lovett B.R."/>
            <person name="Lee E."/>
            <person name="Macias A.M."/>
            <person name="Hajek A.E."/>
            <person name="De Bivort B.L."/>
            <person name="Kasson M.T."/>
            <person name="De Fine Licht H.H."/>
            <person name="Stajich J.E."/>
        </authorList>
    </citation>
    <scope>NUCLEOTIDE SEQUENCE</scope>
    <source>
        <strain evidence="1">Berkeley</strain>
    </source>
</reference>
<evidence type="ECO:0000313" key="1">
    <source>
        <dbReference type="EMBL" id="KAJ9053096.1"/>
    </source>
</evidence>
<proteinExistence type="predicted"/>
<organism evidence="1 2">
    <name type="scientific">Entomophthora muscae</name>
    <dbReference type="NCBI Taxonomy" id="34485"/>
    <lineage>
        <taxon>Eukaryota</taxon>
        <taxon>Fungi</taxon>
        <taxon>Fungi incertae sedis</taxon>
        <taxon>Zoopagomycota</taxon>
        <taxon>Entomophthoromycotina</taxon>
        <taxon>Entomophthoromycetes</taxon>
        <taxon>Entomophthorales</taxon>
        <taxon>Entomophthoraceae</taxon>
        <taxon>Entomophthora</taxon>
    </lineage>
</organism>
<keyword evidence="2" id="KW-1185">Reference proteome</keyword>
<dbReference type="Proteomes" id="UP001165960">
    <property type="component" value="Unassembled WGS sequence"/>
</dbReference>
<gene>
    <name evidence="1" type="ORF">DSO57_1027536</name>
</gene>
<evidence type="ECO:0000313" key="2">
    <source>
        <dbReference type="Proteomes" id="UP001165960"/>
    </source>
</evidence>
<accession>A0ACC2RSR9</accession>
<sequence>MCAILSKNLFSIPKIGIRSHYPSIQSSRGVFQLPDFKKVFGSNPTNTDSDTLIYSQKKVLPHSPIQVFDVIANIEKYPEFLPYCTGAKIHSQISESEITRITASLSIGFSAFNEAYTSNVILQSPRIIKIQSNNSSLFKTLTSNWVLLPDNKSGGCQVNFDLNFVPHSSLYASVSRLYFSEISASMIEAFEKRSISGRSYPNAEMILHFPTLVGKYTGSSSKSLRYSRVLQLHPFLNTWLELLFKCELLTPDV</sequence>
<dbReference type="EMBL" id="QTSX02006558">
    <property type="protein sequence ID" value="KAJ9053096.1"/>
    <property type="molecule type" value="Genomic_DNA"/>
</dbReference>
<comment type="caution">
    <text evidence="1">The sequence shown here is derived from an EMBL/GenBank/DDBJ whole genome shotgun (WGS) entry which is preliminary data.</text>
</comment>